<dbReference type="EMBL" id="LR590463">
    <property type="protein sequence ID" value="VTP59978.1"/>
    <property type="molecule type" value="Genomic_DNA"/>
</dbReference>
<dbReference type="Proteomes" id="UP000281904">
    <property type="component" value="Chromosome"/>
</dbReference>
<accession>A0A126VE33</accession>
<dbReference type="Gene3D" id="3.30.1660.10">
    <property type="entry name" value="Flavin-binding protein dodecin"/>
    <property type="match status" value="1"/>
</dbReference>
<keyword evidence="9" id="KW-1185">Reference proteome</keyword>
<protein>
    <submittedName>
        <fullName evidence="4">DUF1471 domain-containing protein</fullName>
    </submittedName>
    <submittedName>
        <fullName evidence="5">Protein of uncharacterized function (DUF1471)</fullName>
    </submittedName>
</protein>
<reference evidence="4 9" key="2">
    <citation type="submission" date="2020-11" db="EMBL/GenBank/DDBJ databases">
        <title>Enhanced detection system for hospital associated transmission using whole genome sequencing surveillance.</title>
        <authorList>
            <person name="Harrison L.H."/>
            <person name="Van Tyne D."/>
            <person name="Marsh J.W."/>
            <person name="Griffith M.P."/>
            <person name="Snyder D.J."/>
            <person name="Cooper V.S."/>
            <person name="Mustapha M."/>
        </authorList>
    </citation>
    <scope>NUCLEOTIDE SEQUENCE [LARGE SCALE GENOMIC DNA]</scope>
    <source>
        <strain evidence="4 9">SER00230</strain>
    </source>
</reference>
<name>A0A126VE33_SERRU</name>
<sequence length="88" mass="9402">MKHATLAMLAALLLSSGAMAAEEIDAQQASQRQSIGFITLNRNVVSPDDADAQVRQIAERRGAGAYRVIALHEPGSNASIHVSAELYR</sequence>
<dbReference type="Proteomes" id="UP000624159">
    <property type="component" value="Unassembled WGS sequence"/>
</dbReference>
<dbReference type="EMBL" id="LR134493">
    <property type="protein sequence ID" value="VEI62555.1"/>
    <property type="molecule type" value="Genomic_DNA"/>
</dbReference>
<evidence type="ECO:0000313" key="9">
    <source>
        <dbReference type="Proteomes" id="UP000624159"/>
    </source>
</evidence>
<dbReference type="Pfam" id="PF07338">
    <property type="entry name" value="YdgH_BhsA-like"/>
    <property type="match status" value="1"/>
</dbReference>
<dbReference type="EMBL" id="JADULK010000012">
    <property type="protein sequence ID" value="MBH1931895.1"/>
    <property type="molecule type" value="Genomic_DNA"/>
</dbReference>
<organism evidence="5 7">
    <name type="scientific">Serratia rubidaea</name>
    <name type="common">Serratia marinorubra</name>
    <dbReference type="NCBI Taxonomy" id="61652"/>
    <lineage>
        <taxon>Bacteria</taxon>
        <taxon>Pseudomonadati</taxon>
        <taxon>Pseudomonadota</taxon>
        <taxon>Gammaproteobacteria</taxon>
        <taxon>Enterobacterales</taxon>
        <taxon>Yersiniaceae</taxon>
        <taxon>Serratia</taxon>
    </lineage>
</organism>
<dbReference type="SUPFAM" id="SSF159871">
    <property type="entry name" value="YdgH-like"/>
    <property type="match status" value="1"/>
</dbReference>
<dbReference type="PANTHER" id="PTHR34156">
    <property type="entry name" value="OUTER MEMBRANE PROTEIN-RELATED-RELATED"/>
    <property type="match status" value="1"/>
</dbReference>
<dbReference type="InterPro" id="IPR051096">
    <property type="entry name" value="BhsA/McbA_stress_biofilm_assoc"/>
</dbReference>
<dbReference type="InterPro" id="IPR036275">
    <property type="entry name" value="YdgH-like_sf"/>
</dbReference>
<dbReference type="InterPro" id="IPR010854">
    <property type="entry name" value="YdgH/BhsA/McbA-like_dom"/>
</dbReference>
<dbReference type="GeneID" id="61763866"/>
<dbReference type="InterPro" id="IPR025543">
    <property type="entry name" value="Dodecin-like"/>
</dbReference>
<dbReference type="RefSeq" id="WP_054306971.1">
    <property type="nucleotide sequence ID" value="NZ_CAMIPJ010000002.1"/>
</dbReference>
<feature type="chain" id="PRO_5044548284" evidence="2">
    <location>
        <begin position="21"/>
        <end position="88"/>
    </location>
</feature>
<dbReference type="AlphaFoldDB" id="A0A126VE33"/>
<gene>
    <name evidence="4" type="ORF">I5U13_19760</name>
    <name evidence="5" type="ORF">NCTC10036_01181</name>
    <name evidence="6" type="ORF">NCTC12971_00432</name>
</gene>
<keyword evidence="1 2" id="KW-0732">Signal</keyword>
<evidence type="ECO:0000313" key="6">
    <source>
        <dbReference type="EMBL" id="VTP59978.1"/>
    </source>
</evidence>
<evidence type="ECO:0000313" key="4">
    <source>
        <dbReference type="EMBL" id="MBH1931895.1"/>
    </source>
</evidence>
<evidence type="ECO:0000313" key="7">
    <source>
        <dbReference type="Proteomes" id="UP000281904"/>
    </source>
</evidence>
<feature type="domain" description="YdgH/BhsA/McbA-like" evidence="3">
    <location>
        <begin position="33"/>
        <end position="88"/>
    </location>
</feature>
<evidence type="ECO:0000256" key="1">
    <source>
        <dbReference type="ARBA" id="ARBA00022729"/>
    </source>
</evidence>
<reference evidence="5 7" key="1">
    <citation type="submission" date="2018-12" db="EMBL/GenBank/DDBJ databases">
        <authorList>
            <consortium name="Pathogen Informatics"/>
        </authorList>
    </citation>
    <scope>NUCLEOTIDE SEQUENCE [LARGE SCALE GENOMIC DNA]</scope>
    <source>
        <strain evidence="5 7">NCTC10036</strain>
        <strain evidence="6 8">NCTC12971</strain>
    </source>
</reference>
<evidence type="ECO:0000259" key="3">
    <source>
        <dbReference type="Pfam" id="PF07338"/>
    </source>
</evidence>
<dbReference type="Proteomes" id="UP000307968">
    <property type="component" value="Chromosome"/>
</dbReference>
<dbReference type="PANTHER" id="PTHR34156:SF6">
    <property type="entry name" value="OUTER MEMBRANE PROTEIN"/>
    <property type="match status" value="1"/>
</dbReference>
<proteinExistence type="predicted"/>
<evidence type="ECO:0000313" key="5">
    <source>
        <dbReference type="EMBL" id="VEI62555.1"/>
    </source>
</evidence>
<feature type="signal peptide" evidence="2">
    <location>
        <begin position="1"/>
        <end position="20"/>
    </location>
</feature>
<dbReference type="KEGG" id="srz:AXX16_0179"/>
<evidence type="ECO:0000313" key="8">
    <source>
        <dbReference type="Proteomes" id="UP000307968"/>
    </source>
</evidence>
<evidence type="ECO:0000256" key="2">
    <source>
        <dbReference type="SAM" id="SignalP"/>
    </source>
</evidence>